<keyword evidence="1" id="KW-0472">Membrane</keyword>
<feature type="transmembrane region" description="Helical" evidence="1">
    <location>
        <begin position="219"/>
        <end position="240"/>
    </location>
</feature>
<feature type="transmembrane region" description="Helical" evidence="1">
    <location>
        <begin position="12"/>
        <end position="35"/>
    </location>
</feature>
<evidence type="ECO:0000313" key="2">
    <source>
        <dbReference type="EMBL" id="KAF9495218.1"/>
    </source>
</evidence>
<dbReference type="EMBL" id="MU154564">
    <property type="protein sequence ID" value="KAF9495218.1"/>
    <property type="molecule type" value="Genomic_DNA"/>
</dbReference>
<feature type="transmembrane region" description="Helical" evidence="1">
    <location>
        <begin position="252"/>
        <end position="271"/>
    </location>
</feature>
<accession>A0A9P6DFZ3</accession>
<evidence type="ECO:0000313" key="3">
    <source>
        <dbReference type="Proteomes" id="UP000807025"/>
    </source>
</evidence>
<keyword evidence="3" id="KW-1185">Reference proteome</keyword>
<keyword evidence="1" id="KW-1133">Transmembrane helix</keyword>
<dbReference type="OrthoDB" id="3250682at2759"/>
<dbReference type="AlphaFoldDB" id="A0A9P6DFZ3"/>
<reference evidence="2" key="1">
    <citation type="submission" date="2020-11" db="EMBL/GenBank/DDBJ databases">
        <authorList>
            <consortium name="DOE Joint Genome Institute"/>
            <person name="Ahrendt S."/>
            <person name="Riley R."/>
            <person name="Andreopoulos W."/>
            <person name="Labutti K."/>
            <person name="Pangilinan J."/>
            <person name="Ruiz-Duenas F.J."/>
            <person name="Barrasa J.M."/>
            <person name="Sanchez-Garcia M."/>
            <person name="Camarero S."/>
            <person name="Miyauchi S."/>
            <person name="Serrano A."/>
            <person name="Linde D."/>
            <person name="Babiker R."/>
            <person name="Drula E."/>
            <person name="Ayuso-Fernandez I."/>
            <person name="Pacheco R."/>
            <person name="Padilla G."/>
            <person name="Ferreira P."/>
            <person name="Barriuso J."/>
            <person name="Kellner H."/>
            <person name="Castanera R."/>
            <person name="Alfaro M."/>
            <person name="Ramirez L."/>
            <person name="Pisabarro A.G."/>
            <person name="Kuo A."/>
            <person name="Tritt A."/>
            <person name="Lipzen A."/>
            <person name="He G."/>
            <person name="Yan M."/>
            <person name="Ng V."/>
            <person name="Cullen D."/>
            <person name="Martin F."/>
            <person name="Rosso M.-N."/>
            <person name="Henrissat B."/>
            <person name="Hibbett D."/>
            <person name="Martinez A.T."/>
            <person name="Grigoriev I.V."/>
        </authorList>
    </citation>
    <scope>NUCLEOTIDE SEQUENCE</scope>
    <source>
        <strain evidence="2">ATCC 90797</strain>
    </source>
</reference>
<protein>
    <submittedName>
        <fullName evidence="2">Uncharacterized protein</fullName>
    </submittedName>
</protein>
<gene>
    <name evidence="2" type="ORF">BDN71DRAFT_1447861</name>
</gene>
<feature type="transmembrane region" description="Helical" evidence="1">
    <location>
        <begin position="125"/>
        <end position="144"/>
    </location>
</feature>
<feature type="transmembrane region" description="Helical" evidence="1">
    <location>
        <begin position="179"/>
        <end position="198"/>
    </location>
</feature>
<feature type="transmembrane region" description="Helical" evidence="1">
    <location>
        <begin position="47"/>
        <end position="69"/>
    </location>
</feature>
<dbReference type="Proteomes" id="UP000807025">
    <property type="component" value="Unassembled WGS sequence"/>
</dbReference>
<proteinExistence type="predicted"/>
<sequence>MLTVTESLIVSIFIMSFLQGIFTVLLGAAVYFVVIRHSGKREKGINWLGLSVVVIMYMISTTHYVMVIYQDLTEFGGKVDPATRDVKAFARFGLAQIAIEFLNCIMADTLLVWRAWVIYNRDWRVTVLPIALVSGVIMTFYGYIGSSYAGLNDLKGNDLQEVFSQAQKHPIRTWQVTGISFSTTTNIFLTSMMAIKLIMHHRTMKRVHGFSTLIFESLVIIESGALYTFAWIAYLVLFALGHNAVSIALDTISQMAGIVPALIIVTISAGLSPVSPPSGKRSTFAAARGAGTSATDIAFTTHVSLNVARETHQDSIIGDPNHKDPEAVSPSP</sequence>
<keyword evidence="1" id="KW-0812">Transmembrane</keyword>
<comment type="caution">
    <text evidence="2">The sequence shown here is derived from an EMBL/GenBank/DDBJ whole genome shotgun (WGS) entry which is preliminary data.</text>
</comment>
<name>A0A9P6DFZ3_PLEER</name>
<feature type="transmembrane region" description="Helical" evidence="1">
    <location>
        <begin position="89"/>
        <end position="113"/>
    </location>
</feature>
<organism evidence="2 3">
    <name type="scientific">Pleurotus eryngii</name>
    <name type="common">Boletus of the steppes</name>
    <dbReference type="NCBI Taxonomy" id="5323"/>
    <lineage>
        <taxon>Eukaryota</taxon>
        <taxon>Fungi</taxon>
        <taxon>Dikarya</taxon>
        <taxon>Basidiomycota</taxon>
        <taxon>Agaricomycotina</taxon>
        <taxon>Agaricomycetes</taxon>
        <taxon>Agaricomycetidae</taxon>
        <taxon>Agaricales</taxon>
        <taxon>Pleurotineae</taxon>
        <taxon>Pleurotaceae</taxon>
        <taxon>Pleurotus</taxon>
    </lineage>
</organism>
<evidence type="ECO:0000256" key="1">
    <source>
        <dbReference type="SAM" id="Phobius"/>
    </source>
</evidence>